<reference evidence="2" key="3">
    <citation type="submission" date="2016-09" db="EMBL/GenBank/DDBJ databases">
        <title>Genome-wide Diversity of Wild Populations of Erinnyis ello granulovirus (ErelGV).</title>
        <authorList>
            <person name="Brito A.F."/>
            <person name="Melo F.L."/>
            <person name="Ardisson-Araujo D.M.P."/>
            <person name="Sihler W."/>
            <person name="Souza M.L."/>
            <person name="Ribeiro B.M."/>
        </authorList>
    </citation>
    <scope>NUCLEOTIDE SEQUENCE</scope>
    <source>
        <strain evidence="5">ErelGV-00</strain>
        <strain evidence="2">ErelGV-94</strain>
        <strain evidence="3">ErelGV-98</strain>
        <strain evidence="4">ErelGV-99</strain>
    </source>
</reference>
<dbReference type="InterPro" id="IPR035222">
    <property type="entry name" value="NS3"/>
</dbReference>
<evidence type="ECO:0000313" key="1">
    <source>
        <dbReference type="EMBL" id="AIS92130.1"/>
    </source>
</evidence>
<sequence length="222" mass="27112">MAVEYEPIKTVKLTEFILPLQPRSLAYYAFKSFLPHLQYKPRLQPKLHEAAAKELWNELPTTIKDQKDTWMRELSDEENIENIFKYDHILHNYDWCKQHVSPEMFYVFETYGKLYNSKGLYPYWLKNLTGYTYLYHERYHVATNTIDRRVCNQCYNIDCWDDDKDYSYHYRFECETNPLLEDVCDALFNENLWCQLCEYTALFRLYNLSCEEIEYLSDDDYR</sequence>
<dbReference type="EMBL" id="KX859082">
    <property type="protein sequence ID" value="ARX71829.1"/>
    <property type="molecule type" value="Genomic_DNA"/>
</dbReference>
<protein>
    <submittedName>
        <fullName evidence="1">Uncharacterized protein</fullName>
    </submittedName>
</protein>
<evidence type="ECO:0000313" key="4">
    <source>
        <dbReference type="EMBL" id="ARX71699.1"/>
    </source>
</evidence>
<reference evidence="1" key="2">
    <citation type="submission" date="2014-02" db="EMBL/GenBank/DDBJ databases">
        <authorList>
            <person name="Ardisson-Araujo D.M.P."/>
            <person name="Melo F.L."/>
            <person name="Andrade M.S."/>
            <person name="Sihler W."/>
            <person name="Bao S.N."/>
            <person name="Ribeiro B.M."/>
            <person name="Souza M.L."/>
        </authorList>
    </citation>
    <scope>NUCLEOTIDE SEQUENCE</scope>
    <source>
        <strain evidence="1">S86</strain>
    </source>
</reference>
<dbReference type="EMBL" id="KX859080">
    <property type="protein sequence ID" value="ARX71569.1"/>
    <property type="molecule type" value="Genomic_DNA"/>
</dbReference>
<accession>A0A097DAV1</accession>
<dbReference type="RefSeq" id="YP_009091939.1">
    <property type="nucleotide sequence ID" value="NC_025257.1"/>
</dbReference>
<evidence type="ECO:0000313" key="2">
    <source>
        <dbReference type="EMBL" id="ARX71439.1"/>
    </source>
</evidence>
<evidence type="ECO:0000313" key="3">
    <source>
        <dbReference type="EMBL" id="ARX71569.1"/>
    </source>
</evidence>
<dbReference type="EMBL" id="KX859079">
    <property type="protein sequence ID" value="ARX71439.1"/>
    <property type="molecule type" value="Genomic_DNA"/>
</dbReference>
<evidence type="ECO:0000313" key="5">
    <source>
        <dbReference type="EMBL" id="ARX71829.1"/>
    </source>
</evidence>
<gene>
    <name evidence="2" type="ORF">EREL_100</name>
</gene>
<proteinExistence type="predicted"/>
<reference evidence="1 6" key="1">
    <citation type="journal article" date="2014" name="BMC Genomics">
        <title>Genome sequence of Erinnyis ello granulovirus (ErelGV), a natural cassava hornworm pesticide and the first sequenced sphingid-infecting betabaculovirus.</title>
        <authorList>
            <person name="Ardisson-Araujo D.M."/>
            <person name="de Melo F.L."/>
            <person name="Andrade M.D."/>
            <person name="Sihler W."/>
            <person name="Bao S.N."/>
            <person name="Ribeiro B.M."/>
            <person name="de Souza M.L."/>
        </authorList>
    </citation>
    <scope>NUCLEOTIDE SEQUENCE [LARGE SCALE GENOMIC DNA]</scope>
    <source>
        <strain evidence="1">S86</strain>
    </source>
</reference>
<dbReference type="Pfam" id="PF17530">
    <property type="entry name" value="NS3"/>
    <property type="match status" value="1"/>
</dbReference>
<name>A0A097DAV1_9BBAC</name>
<dbReference type="Proteomes" id="UP000201628">
    <property type="component" value="Segment"/>
</dbReference>
<dbReference type="EMBL" id="KJ406702">
    <property type="protein sequence ID" value="AIS92130.1"/>
    <property type="molecule type" value="Genomic_DNA"/>
</dbReference>
<dbReference type="OrthoDB" id="1089at10442"/>
<dbReference type="EMBL" id="KX859081">
    <property type="protein sequence ID" value="ARX71699.1"/>
    <property type="molecule type" value="Genomic_DNA"/>
</dbReference>
<dbReference type="KEGG" id="vg:20712757"/>
<keyword evidence="6" id="KW-1185">Reference proteome</keyword>
<organism evidence="1 6">
    <name type="scientific">Erinnyis ello granulovirus</name>
    <dbReference type="NCBI Taxonomy" id="307444"/>
    <lineage>
        <taxon>Viruses</taxon>
        <taxon>Viruses incertae sedis</taxon>
        <taxon>Naldaviricetes</taxon>
        <taxon>Lefavirales</taxon>
        <taxon>Baculoviridae</taxon>
        <taxon>Betabaculovirus</taxon>
        <taxon>Betabaculovirus erellonis</taxon>
    </lineage>
</organism>
<evidence type="ECO:0000313" key="6">
    <source>
        <dbReference type="Proteomes" id="UP000201628"/>
    </source>
</evidence>